<dbReference type="PANTHER" id="PTHR34385:SF1">
    <property type="entry name" value="PEPTIDOGLYCAN L-ALANYL-D-GLUTAMATE ENDOPEPTIDASE CWLK"/>
    <property type="match status" value="1"/>
</dbReference>
<dbReference type="RefSeq" id="WP_326509139.1">
    <property type="nucleotide sequence ID" value="NZ_JAWIIV010000030.1"/>
</dbReference>
<reference evidence="2 3" key="1">
    <citation type="submission" date="2023-10" db="EMBL/GenBank/DDBJ databases">
        <title>Noviherbaspirillum sp. CPCC 100848 genome assembly.</title>
        <authorList>
            <person name="Li X.Y."/>
            <person name="Fang X.M."/>
        </authorList>
    </citation>
    <scope>NUCLEOTIDE SEQUENCE [LARGE SCALE GENOMIC DNA]</scope>
    <source>
        <strain evidence="2 3">CPCC 100848</strain>
    </source>
</reference>
<evidence type="ECO:0000313" key="2">
    <source>
        <dbReference type="EMBL" id="MEC4722464.1"/>
    </source>
</evidence>
<dbReference type="PANTHER" id="PTHR34385">
    <property type="entry name" value="D-ALANYL-D-ALANINE CARBOXYPEPTIDASE"/>
    <property type="match status" value="1"/>
</dbReference>
<accession>A0ABU6JFL6</accession>
<dbReference type="Gene3D" id="3.30.1380.10">
    <property type="match status" value="1"/>
</dbReference>
<dbReference type="InterPro" id="IPR052179">
    <property type="entry name" value="DD-CPase-like"/>
</dbReference>
<name>A0ABU6JFL6_9BURK</name>
<dbReference type="InterPro" id="IPR009045">
    <property type="entry name" value="Zn_M74/Hedgehog-like"/>
</dbReference>
<dbReference type="InterPro" id="IPR003709">
    <property type="entry name" value="VanY-like_core_dom"/>
</dbReference>
<gene>
    <name evidence="2" type="ORF">RY831_25190</name>
</gene>
<protein>
    <submittedName>
        <fullName evidence="2">M15 family metallopeptidase</fullName>
    </submittedName>
</protein>
<evidence type="ECO:0000313" key="3">
    <source>
        <dbReference type="Proteomes" id="UP001352263"/>
    </source>
</evidence>
<sequence>MQTIQLDNKTTEVLAALGISPERAAQTGLPFHPEATELALAEIGSDGFPHLMIPAAARAWQRMREAAGQDGVELYIVSAFRDLASQADIVRAKIERGMPLATIFTLSAPPGYSEHHTGRAVDINTPGCEEREVPFEETAAFVWLTANAGRFGFVLSYPRGNDKGFAYEPWHWLFMEHQAR</sequence>
<dbReference type="Proteomes" id="UP001352263">
    <property type="component" value="Unassembled WGS sequence"/>
</dbReference>
<dbReference type="CDD" id="cd14852">
    <property type="entry name" value="LD-carboxypeptidase"/>
    <property type="match status" value="1"/>
</dbReference>
<keyword evidence="3" id="KW-1185">Reference proteome</keyword>
<organism evidence="2 3">
    <name type="scientific">Noviherbaspirillum album</name>
    <dbReference type="NCBI Taxonomy" id="3080276"/>
    <lineage>
        <taxon>Bacteria</taxon>
        <taxon>Pseudomonadati</taxon>
        <taxon>Pseudomonadota</taxon>
        <taxon>Betaproteobacteria</taxon>
        <taxon>Burkholderiales</taxon>
        <taxon>Oxalobacteraceae</taxon>
        <taxon>Noviherbaspirillum</taxon>
    </lineage>
</organism>
<proteinExistence type="predicted"/>
<dbReference type="SUPFAM" id="SSF55166">
    <property type="entry name" value="Hedgehog/DD-peptidase"/>
    <property type="match status" value="1"/>
</dbReference>
<comment type="caution">
    <text evidence="2">The sequence shown here is derived from an EMBL/GenBank/DDBJ whole genome shotgun (WGS) entry which is preliminary data.</text>
</comment>
<dbReference type="EMBL" id="JAWIIV010000030">
    <property type="protein sequence ID" value="MEC4722464.1"/>
    <property type="molecule type" value="Genomic_DNA"/>
</dbReference>
<dbReference type="Pfam" id="PF02557">
    <property type="entry name" value="VanY"/>
    <property type="match status" value="1"/>
</dbReference>
<feature type="domain" description="D-alanyl-D-alanine carboxypeptidase-like core" evidence="1">
    <location>
        <begin position="51"/>
        <end position="175"/>
    </location>
</feature>
<evidence type="ECO:0000259" key="1">
    <source>
        <dbReference type="Pfam" id="PF02557"/>
    </source>
</evidence>
<dbReference type="InterPro" id="IPR058193">
    <property type="entry name" value="VanY/YodJ_core_dom"/>
</dbReference>